<reference evidence="10 11" key="1">
    <citation type="submission" date="2023-04" db="EMBL/GenBank/DDBJ databases">
        <title>A long-awaited taxogenomic arrangement of the family Halomonadaceae.</title>
        <authorList>
            <person name="De La Haba R."/>
            <person name="Chuvochina M."/>
            <person name="Wittouck S."/>
            <person name="Arahal D.R."/>
            <person name="Sanchez-Porro C."/>
            <person name="Hugenholtz P."/>
            <person name="Ventosa A."/>
        </authorList>
    </citation>
    <scope>NUCLEOTIDE SEQUENCE [LARGE SCALE GENOMIC DNA]</scope>
    <source>
        <strain evidence="10 11">DSM 17332</strain>
    </source>
</reference>
<evidence type="ECO:0000313" key="10">
    <source>
        <dbReference type="EMBL" id="MDR5893181.1"/>
    </source>
</evidence>
<dbReference type="InterPro" id="IPR003439">
    <property type="entry name" value="ABC_transporter-like_ATP-bd"/>
</dbReference>
<evidence type="ECO:0000256" key="4">
    <source>
        <dbReference type="ARBA" id="ARBA00022741"/>
    </source>
</evidence>
<evidence type="ECO:0000256" key="7">
    <source>
        <dbReference type="ARBA" id="ARBA00023065"/>
    </source>
</evidence>
<name>A0ABU1GNR1_9GAMM</name>
<organism evidence="10 11">
    <name type="scientific">Halomonas mongoliensis</name>
    <dbReference type="NCBI Taxonomy" id="321265"/>
    <lineage>
        <taxon>Bacteria</taxon>
        <taxon>Pseudomonadati</taxon>
        <taxon>Pseudomonadota</taxon>
        <taxon>Gammaproteobacteria</taxon>
        <taxon>Oceanospirillales</taxon>
        <taxon>Halomonadaceae</taxon>
        <taxon>Halomonas</taxon>
    </lineage>
</organism>
<dbReference type="CDD" id="cd03259">
    <property type="entry name" value="ABC_Carb_Solutes_like"/>
    <property type="match status" value="1"/>
</dbReference>
<keyword evidence="3" id="KW-0410">Iron transport</keyword>
<dbReference type="InterPro" id="IPR003593">
    <property type="entry name" value="AAA+_ATPase"/>
</dbReference>
<sequence length="356" mass="39187">MSNLNLKAAPQGVPTRLPEPLLSVGGLHKRYRHQDPLAVEDVSFSLDNGEILALLGPSGCGKTTTLRMIAGFERPDAGEIMLRGQDVTRLPPQQRRIGIVFQDYALFPHMSLGENVAFAMRHVPKAKRAARAREWLDLVGLADLSARMPDQLSGGQQQRVALARTLAAEPELVLLDEPFSNLDAALRESTRKEVRRLFKAAGTSVILVTHDQAEALSFADKVGVMHYGQLIQVDRPERIYQAPATSFVAEFLGHTNLLEGDADGEIARTALGPVAIDSHRRGPVRLSLRPEYLSLSSAPEGQGATIVEREFRGHDCFYLLEQHGQQFCAITPSHSLWKVGEQVSLEPQRTATVLRD</sequence>
<dbReference type="Proteomes" id="UP001252270">
    <property type="component" value="Unassembled WGS sequence"/>
</dbReference>
<evidence type="ECO:0000256" key="8">
    <source>
        <dbReference type="ARBA" id="ARBA00023136"/>
    </source>
</evidence>
<accession>A0ABU1GNR1</accession>
<keyword evidence="8" id="KW-0472">Membrane</keyword>
<protein>
    <submittedName>
        <fullName evidence="10">ABC transporter ATP-binding protein</fullName>
    </submittedName>
</protein>
<evidence type="ECO:0000256" key="2">
    <source>
        <dbReference type="ARBA" id="ARBA00022475"/>
    </source>
</evidence>
<evidence type="ECO:0000313" key="11">
    <source>
        <dbReference type="Proteomes" id="UP001252270"/>
    </source>
</evidence>
<keyword evidence="7" id="KW-0406">Ion transport</keyword>
<keyword evidence="11" id="KW-1185">Reference proteome</keyword>
<evidence type="ECO:0000259" key="9">
    <source>
        <dbReference type="PROSITE" id="PS50893"/>
    </source>
</evidence>
<dbReference type="InterPro" id="IPR027417">
    <property type="entry name" value="P-loop_NTPase"/>
</dbReference>
<dbReference type="EMBL" id="JARWAL010000008">
    <property type="protein sequence ID" value="MDR5893181.1"/>
    <property type="molecule type" value="Genomic_DNA"/>
</dbReference>
<keyword evidence="1" id="KW-0813">Transport</keyword>
<dbReference type="Gene3D" id="2.40.50.100">
    <property type="match status" value="1"/>
</dbReference>
<dbReference type="SUPFAM" id="SSF50331">
    <property type="entry name" value="MOP-like"/>
    <property type="match status" value="1"/>
</dbReference>
<dbReference type="InterPro" id="IPR013611">
    <property type="entry name" value="Transp-assoc_OB_typ2"/>
</dbReference>
<dbReference type="Gene3D" id="3.40.50.300">
    <property type="entry name" value="P-loop containing nucleotide triphosphate hydrolases"/>
    <property type="match status" value="1"/>
</dbReference>
<dbReference type="PANTHER" id="PTHR42781">
    <property type="entry name" value="SPERMIDINE/PUTRESCINE IMPORT ATP-BINDING PROTEIN POTA"/>
    <property type="match status" value="1"/>
</dbReference>
<feature type="domain" description="ABC transporter" evidence="9">
    <location>
        <begin position="22"/>
        <end position="252"/>
    </location>
</feature>
<evidence type="ECO:0000256" key="1">
    <source>
        <dbReference type="ARBA" id="ARBA00022448"/>
    </source>
</evidence>
<keyword evidence="6" id="KW-0408">Iron</keyword>
<keyword evidence="4" id="KW-0547">Nucleotide-binding</keyword>
<evidence type="ECO:0000256" key="5">
    <source>
        <dbReference type="ARBA" id="ARBA00022840"/>
    </source>
</evidence>
<proteinExistence type="predicted"/>
<dbReference type="PROSITE" id="PS50893">
    <property type="entry name" value="ABC_TRANSPORTER_2"/>
    <property type="match status" value="1"/>
</dbReference>
<evidence type="ECO:0000256" key="3">
    <source>
        <dbReference type="ARBA" id="ARBA00022496"/>
    </source>
</evidence>
<dbReference type="InterPro" id="IPR017871">
    <property type="entry name" value="ABC_transporter-like_CS"/>
</dbReference>
<dbReference type="GO" id="GO:0005524">
    <property type="term" value="F:ATP binding"/>
    <property type="evidence" value="ECO:0007669"/>
    <property type="project" value="UniProtKB-KW"/>
</dbReference>
<dbReference type="SMART" id="SM00382">
    <property type="entry name" value="AAA"/>
    <property type="match status" value="1"/>
</dbReference>
<dbReference type="Pfam" id="PF08402">
    <property type="entry name" value="TOBE_2"/>
    <property type="match status" value="1"/>
</dbReference>
<dbReference type="PROSITE" id="PS00211">
    <property type="entry name" value="ABC_TRANSPORTER_1"/>
    <property type="match status" value="1"/>
</dbReference>
<dbReference type="InterPro" id="IPR015853">
    <property type="entry name" value="ABC_transpr_FbpC"/>
</dbReference>
<dbReference type="InterPro" id="IPR008995">
    <property type="entry name" value="Mo/tungstate-bd_C_term_dom"/>
</dbReference>
<evidence type="ECO:0000256" key="6">
    <source>
        <dbReference type="ARBA" id="ARBA00023004"/>
    </source>
</evidence>
<dbReference type="Pfam" id="PF00005">
    <property type="entry name" value="ABC_tran"/>
    <property type="match status" value="1"/>
</dbReference>
<dbReference type="PANTHER" id="PTHR42781:SF4">
    <property type="entry name" value="SPERMIDINE_PUTRESCINE IMPORT ATP-BINDING PROTEIN POTA"/>
    <property type="match status" value="1"/>
</dbReference>
<comment type="caution">
    <text evidence="10">The sequence shown here is derived from an EMBL/GenBank/DDBJ whole genome shotgun (WGS) entry which is preliminary data.</text>
</comment>
<keyword evidence="2" id="KW-1003">Cell membrane</keyword>
<gene>
    <name evidence="10" type="ORF">QC820_10180</name>
</gene>
<dbReference type="RefSeq" id="WP_309636827.1">
    <property type="nucleotide sequence ID" value="NZ_JARWAL010000008.1"/>
</dbReference>
<dbReference type="SUPFAM" id="SSF52540">
    <property type="entry name" value="P-loop containing nucleoside triphosphate hydrolases"/>
    <property type="match status" value="1"/>
</dbReference>
<dbReference type="InterPro" id="IPR050093">
    <property type="entry name" value="ABC_SmlMolc_Importer"/>
</dbReference>
<keyword evidence="5 10" id="KW-0067">ATP-binding</keyword>